<sequence length="411" mass="44822">MLCRWRFLRPRLDGISHAAGVARCFASSAAASMDFLFNPTAEHKMLREAIARFANERVEPRAKQSDIEMRFSTDLIRELGDLGMLGVTVPEDAGGAGMDATASVIVHHELSKVDPGFCLAYLAHSVLFVNNFYNSASPEQRERWLPKVISGEHIGAMCMSEPGAGTDVLGMSTIANKVGDGKYVLNGCKTWITNGTVADVVILYAKVEGKITAFVVEKGTRGFTCGPKIDKCGMRGSQMCQLFFDNVELGKENVVGTEGKGVVGMMRNLEIERLTLAAMAVGIADRCVELMARYAGERQAFGKPIWHYGQIQRLIAESYADTEAAKALTYAVSRSVSPTSHNRLGSDASKLFAAPVAKRVADNAMQVMGGMGYARDMPVERLWRDAKLLEIGGGTLEAHQRNITKDLMREL</sequence>
<evidence type="ECO:0000256" key="4">
    <source>
        <dbReference type="ARBA" id="ARBA00022827"/>
    </source>
</evidence>
<dbReference type="InterPro" id="IPR009075">
    <property type="entry name" value="AcylCo_DH/oxidase_C"/>
</dbReference>
<name>A0A061J3Q2_TRYRA</name>
<proteinExistence type="inferred from homology"/>
<evidence type="ECO:0000256" key="3">
    <source>
        <dbReference type="ARBA" id="ARBA00022630"/>
    </source>
</evidence>
<gene>
    <name evidence="11" type="ORF">TRSC58_04369</name>
</gene>
<evidence type="ECO:0000259" key="9">
    <source>
        <dbReference type="Pfam" id="PF02770"/>
    </source>
</evidence>
<dbReference type="Gene3D" id="1.20.140.10">
    <property type="entry name" value="Butyryl-CoA Dehydrogenase, subunit A, domain 3"/>
    <property type="match status" value="1"/>
</dbReference>
<evidence type="ECO:0000313" key="12">
    <source>
        <dbReference type="Proteomes" id="UP000031737"/>
    </source>
</evidence>
<dbReference type="SUPFAM" id="SSF47203">
    <property type="entry name" value="Acyl-CoA dehydrogenase C-terminal domain-like"/>
    <property type="match status" value="1"/>
</dbReference>
<dbReference type="PROSITE" id="PS00073">
    <property type="entry name" value="ACYL_COA_DH_2"/>
    <property type="match status" value="1"/>
</dbReference>
<dbReference type="OrthoDB" id="9988775at2759"/>
<comment type="caution">
    <text evidence="11">The sequence shown here is derived from an EMBL/GenBank/DDBJ whole genome shotgun (WGS) entry which is preliminary data.</text>
</comment>
<dbReference type="InterPro" id="IPR013786">
    <property type="entry name" value="AcylCoA_DH/ox_N"/>
</dbReference>
<keyword evidence="12" id="KW-1185">Reference proteome</keyword>
<protein>
    <submittedName>
        <fullName evidence="11">Isovaleryl-coA dehydrogenase</fullName>
    </submittedName>
</protein>
<dbReference type="Gene3D" id="2.40.110.10">
    <property type="entry name" value="Butyryl-CoA Dehydrogenase, subunit A, domain 2"/>
    <property type="match status" value="1"/>
</dbReference>
<evidence type="ECO:0000259" key="8">
    <source>
        <dbReference type="Pfam" id="PF00441"/>
    </source>
</evidence>
<reference evidence="11 12" key="1">
    <citation type="submission" date="2013-07" db="EMBL/GenBank/DDBJ databases">
        <authorList>
            <person name="Stoco P.H."/>
            <person name="Wagner G."/>
            <person name="Gerber A."/>
            <person name="Zaha A."/>
            <person name="Thompson C."/>
            <person name="Bartholomeu D.C."/>
            <person name="Luckemeyer D.D."/>
            <person name="Bahia D."/>
            <person name="Loreto E."/>
            <person name="Prestes E.B."/>
            <person name="Lima F.M."/>
            <person name="Rodrigues-Luiz G."/>
            <person name="Vallejo G.A."/>
            <person name="Filho J.F."/>
            <person name="Monteiro K.M."/>
            <person name="Tyler K.M."/>
            <person name="de Almeida L.G."/>
            <person name="Ortiz M.F."/>
            <person name="Siervo M.A."/>
            <person name="de Moraes M.H."/>
            <person name="Cunha O.L."/>
            <person name="Mendonca-Neto R."/>
            <person name="Silva R."/>
            <person name="Teixeira S.M."/>
            <person name="Murta S.M."/>
            <person name="Sincero T.C."/>
            <person name="Mendes T.A."/>
            <person name="Urmenyi T.P."/>
            <person name="Silva V.G."/>
            <person name="da Rocha W.D."/>
            <person name="Andersson B."/>
            <person name="Romanha A.J."/>
            <person name="Steindel M."/>
            <person name="de Vasconcelos A.T."/>
            <person name="Grisard E.C."/>
        </authorList>
    </citation>
    <scope>NUCLEOTIDE SEQUENCE [LARGE SCALE GENOMIC DNA]</scope>
    <source>
        <strain evidence="11 12">SC58</strain>
    </source>
</reference>
<dbReference type="VEuPathDB" id="TriTrypDB:TRSC58_04369"/>
<dbReference type="InterPro" id="IPR036250">
    <property type="entry name" value="AcylCo_DH-like_C"/>
</dbReference>
<evidence type="ECO:0000256" key="7">
    <source>
        <dbReference type="RuleBase" id="RU362125"/>
    </source>
</evidence>
<dbReference type="InterPro" id="IPR006091">
    <property type="entry name" value="Acyl-CoA_Oxase/DH_mid-dom"/>
</dbReference>
<dbReference type="GO" id="GO:0008470">
    <property type="term" value="F:3-methylbutanoyl-CoA dehydrogenase activity"/>
    <property type="evidence" value="ECO:0007669"/>
    <property type="project" value="TreeGrafter"/>
</dbReference>
<evidence type="ECO:0000256" key="6">
    <source>
        <dbReference type="ARBA" id="ARBA00049552"/>
    </source>
</evidence>
<keyword evidence="3 7" id="KW-0285">Flavoprotein</keyword>
<dbReference type="EMBL" id="AUPL01004369">
    <property type="protein sequence ID" value="ESL07937.1"/>
    <property type="molecule type" value="Genomic_DNA"/>
</dbReference>
<dbReference type="Pfam" id="PF02771">
    <property type="entry name" value="Acyl-CoA_dh_N"/>
    <property type="match status" value="1"/>
</dbReference>
<evidence type="ECO:0000256" key="5">
    <source>
        <dbReference type="ARBA" id="ARBA00023002"/>
    </source>
</evidence>
<evidence type="ECO:0000256" key="2">
    <source>
        <dbReference type="ARBA" id="ARBA00009347"/>
    </source>
</evidence>
<feature type="domain" description="Acyl-CoA dehydrogenase/oxidase C-terminal" evidence="8">
    <location>
        <begin position="259"/>
        <end position="407"/>
    </location>
</feature>
<feature type="domain" description="Acyl-CoA dehydrogenase/oxidase N-terminal" evidence="10">
    <location>
        <begin position="40"/>
        <end position="152"/>
    </location>
</feature>
<accession>A0A061J3Q2</accession>
<dbReference type="Proteomes" id="UP000031737">
    <property type="component" value="Unassembled WGS sequence"/>
</dbReference>
<comment type="cofactor">
    <cofactor evidence="1 7">
        <name>FAD</name>
        <dbReference type="ChEBI" id="CHEBI:57692"/>
    </cofactor>
</comment>
<dbReference type="FunFam" id="1.10.540.10:FF:000002">
    <property type="entry name" value="Acyl-CoA dehydrogenase FadE19"/>
    <property type="match status" value="1"/>
</dbReference>
<evidence type="ECO:0000259" key="10">
    <source>
        <dbReference type="Pfam" id="PF02771"/>
    </source>
</evidence>
<dbReference type="Pfam" id="PF02770">
    <property type="entry name" value="Acyl-CoA_dh_M"/>
    <property type="match status" value="1"/>
</dbReference>
<evidence type="ECO:0000313" key="11">
    <source>
        <dbReference type="EMBL" id="ESL07937.1"/>
    </source>
</evidence>
<keyword evidence="4 7" id="KW-0274">FAD</keyword>
<dbReference type="InterPro" id="IPR006089">
    <property type="entry name" value="Acyl-CoA_DH_CS"/>
</dbReference>
<comment type="similarity">
    <text evidence="2 7">Belongs to the acyl-CoA dehydrogenase family.</text>
</comment>
<dbReference type="Pfam" id="PF00441">
    <property type="entry name" value="Acyl-CoA_dh_1"/>
    <property type="match status" value="1"/>
</dbReference>
<dbReference type="InterPro" id="IPR037069">
    <property type="entry name" value="AcylCoA_DH/ox_N_sf"/>
</dbReference>
<dbReference type="GO" id="GO:0006552">
    <property type="term" value="P:L-leucine catabolic process"/>
    <property type="evidence" value="ECO:0007669"/>
    <property type="project" value="TreeGrafter"/>
</dbReference>
<evidence type="ECO:0000256" key="1">
    <source>
        <dbReference type="ARBA" id="ARBA00001974"/>
    </source>
</evidence>
<dbReference type="FunFam" id="1.20.140.10:FF:000001">
    <property type="entry name" value="Acyl-CoA dehydrogenase"/>
    <property type="match status" value="1"/>
</dbReference>
<dbReference type="PROSITE" id="PS00072">
    <property type="entry name" value="ACYL_COA_DH_1"/>
    <property type="match status" value="1"/>
</dbReference>
<feature type="domain" description="Acyl-CoA oxidase/dehydrogenase middle" evidence="9">
    <location>
        <begin position="156"/>
        <end position="247"/>
    </location>
</feature>
<dbReference type="PIRSF" id="PIRSF016578">
    <property type="entry name" value="HsaA"/>
    <property type="match status" value="1"/>
</dbReference>
<dbReference type="AlphaFoldDB" id="A0A061J3Q2"/>
<comment type="catalytic activity">
    <reaction evidence="6">
        <text>(2S)-2-methylbutanoyl-CoA + oxidized [electron-transfer flavoprotein] + H(+) = (2E)-2-methylbut-2-enoyl-CoA + reduced [electron-transfer flavoprotein]</text>
        <dbReference type="Rhea" id="RHEA:48256"/>
        <dbReference type="Rhea" id="RHEA-COMP:10685"/>
        <dbReference type="Rhea" id="RHEA-COMP:10686"/>
        <dbReference type="ChEBI" id="CHEBI:15378"/>
        <dbReference type="ChEBI" id="CHEBI:57337"/>
        <dbReference type="ChEBI" id="CHEBI:57692"/>
        <dbReference type="ChEBI" id="CHEBI:58307"/>
        <dbReference type="ChEBI" id="CHEBI:88166"/>
    </reaction>
    <physiologicalReaction direction="left-to-right" evidence="6">
        <dbReference type="Rhea" id="RHEA:48257"/>
    </physiologicalReaction>
</comment>
<dbReference type="InterPro" id="IPR009100">
    <property type="entry name" value="AcylCoA_DH/oxidase_NM_dom_sf"/>
</dbReference>
<dbReference type="PANTHER" id="PTHR43884">
    <property type="entry name" value="ACYL-COA DEHYDROGENASE"/>
    <property type="match status" value="1"/>
</dbReference>
<keyword evidence="5 7" id="KW-0560">Oxidoreductase</keyword>
<dbReference type="Gene3D" id="1.10.540.10">
    <property type="entry name" value="Acyl-CoA dehydrogenase/oxidase, N-terminal domain"/>
    <property type="match status" value="1"/>
</dbReference>
<organism evidence="11 12">
    <name type="scientific">Trypanosoma rangeli SC58</name>
    <dbReference type="NCBI Taxonomy" id="429131"/>
    <lineage>
        <taxon>Eukaryota</taxon>
        <taxon>Discoba</taxon>
        <taxon>Euglenozoa</taxon>
        <taxon>Kinetoplastea</taxon>
        <taxon>Metakinetoplastina</taxon>
        <taxon>Trypanosomatida</taxon>
        <taxon>Trypanosomatidae</taxon>
        <taxon>Trypanosoma</taxon>
        <taxon>Herpetosoma</taxon>
    </lineage>
</organism>
<dbReference type="SUPFAM" id="SSF56645">
    <property type="entry name" value="Acyl-CoA dehydrogenase NM domain-like"/>
    <property type="match status" value="1"/>
</dbReference>
<dbReference type="InterPro" id="IPR046373">
    <property type="entry name" value="Acyl-CoA_Oxase/DH_mid-dom_sf"/>
</dbReference>
<dbReference type="GO" id="GO:0050660">
    <property type="term" value="F:flavin adenine dinucleotide binding"/>
    <property type="evidence" value="ECO:0007669"/>
    <property type="project" value="InterPro"/>
</dbReference>
<dbReference type="PANTHER" id="PTHR43884:SF12">
    <property type="entry name" value="ISOVALERYL-COA DEHYDROGENASE, MITOCHONDRIAL-RELATED"/>
    <property type="match status" value="1"/>
</dbReference>